<keyword evidence="2" id="KW-0812">Transmembrane</keyword>
<evidence type="ECO:0000256" key="1">
    <source>
        <dbReference type="SAM" id="MobiDB-lite"/>
    </source>
</evidence>
<feature type="compositionally biased region" description="Gly residues" evidence="1">
    <location>
        <begin position="128"/>
        <end position="149"/>
    </location>
</feature>
<feature type="compositionally biased region" description="Pro residues" evidence="1">
    <location>
        <begin position="62"/>
        <end position="71"/>
    </location>
</feature>
<proteinExistence type="predicted"/>
<keyword evidence="4" id="KW-1185">Reference proteome</keyword>
<keyword evidence="2" id="KW-0472">Membrane</keyword>
<dbReference type="EMBL" id="CP016545">
    <property type="protein sequence ID" value="ANU07111.1"/>
    <property type="molecule type" value="Genomic_DNA"/>
</dbReference>
<dbReference type="OrthoDB" id="7390536at2"/>
<keyword evidence="2" id="KW-1133">Transmembrane helix</keyword>
<dbReference type="Proteomes" id="UP000092698">
    <property type="component" value="Chromosome"/>
</dbReference>
<gene>
    <name evidence="3" type="ORF">A6F65_00792</name>
</gene>
<feature type="transmembrane region" description="Helical" evidence="2">
    <location>
        <begin position="18"/>
        <end position="40"/>
    </location>
</feature>
<evidence type="ECO:0000313" key="3">
    <source>
        <dbReference type="EMBL" id="ANU07111.1"/>
    </source>
</evidence>
<dbReference type="KEGG" id="anh:A6F65_00792"/>
<protein>
    <recommendedName>
        <fullName evidence="5">Gram-negative bacterial tonB protein</fullName>
    </recommendedName>
</protein>
<sequence length="250" mass="25795">MAATGSGSGYTVRKKPRWWLIAAIVLFHILVLAGLARALAPDFTAGIVEDATSLITVTVTAPEPPPPPPPDVEPEPDEGASGEEGREATAREVMAPEPKVKIPPKQAAPKAASTGNANQSGARDRGDGTGAGGPGDGTGSGNGGNGSGNGISPIVSRPSLKSGSLNESRDFPTPRGGRQVRFGTSITVMFTVGVDGRARNCRVTDPGPDPATNAVLCPLVEQRLTFNPARRANGEPVAAEYGWIQRFGRK</sequence>
<evidence type="ECO:0000313" key="4">
    <source>
        <dbReference type="Proteomes" id="UP000092698"/>
    </source>
</evidence>
<feature type="compositionally biased region" description="Low complexity" evidence="1">
    <location>
        <begin position="103"/>
        <end position="112"/>
    </location>
</feature>
<evidence type="ECO:0000256" key="2">
    <source>
        <dbReference type="SAM" id="Phobius"/>
    </source>
</evidence>
<dbReference type="AlphaFoldDB" id="A0A1C7D712"/>
<dbReference type="RefSeq" id="WP_067786156.1">
    <property type="nucleotide sequence ID" value="NZ_CP016545.1"/>
</dbReference>
<reference evidence="3 4" key="1">
    <citation type="submission" date="2016-07" db="EMBL/GenBank/DDBJ databases">
        <title>Complete genome sequence of Altererythrobacter namhicola JCM 16345T, containing esterase-encoding genes.</title>
        <authorList>
            <person name="Cheng H."/>
            <person name="Wu Y.-H."/>
            <person name="Jian S.-L."/>
            <person name="Huo Y.-Y."/>
            <person name="Wang C.-S."/>
            <person name="Xu X.-W."/>
        </authorList>
    </citation>
    <scope>NUCLEOTIDE SEQUENCE [LARGE SCALE GENOMIC DNA]</scope>
    <source>
        <strain evidence="3 4">JCM 16345</strain>
    </source>
</reference>
<dbReference type="STRING" id="645517.A6F65_00792"/>
<accession>A0A1C7D712</accession>
<organism evidence="3 4">
    <name type="scientific">Paraurantiacibacter namhicola</name>
    <dbReference type="NCBI Taxonomy" id="645517"/>
    <lineage>
        <taxon>Bacteria</taxon>
        <taxon>Pseudomonadati</taxon>
        <taxon>Pseudomonadota</taxon>
        <taxon>Alphaproteobacteria</taxon>
        <taxon>Sphingomonadales</taxon>
        <taxon>Erythrobacteraceae</taxon>
        <taxon>Paraurantiacibacter</taxon>
    </lineage>
</organism>
<feature type="region of interest" description="Disordered" evidence="1">
    <location>
        <begin position="58"/>
        <end position="179"/>
    </location>
</feature>
<feature type="compositionally biased region" description="Acidic residues" evidence="1">
    <location>
        <begin position="72"/>
        <end position="81"/>
    </location>
</feature>
<name>A0A1C7D712_9SPHN</name>
<evidence type="ECO:0008006" key="5">
    <source>
        <dbReference type="Google" id="ProtNLM"/>
    </source>
</evidence>